<dbReference type="InterPro" id="IPR017972">
    <property type="entry name" value="Cyt_P450_CS"/>
</dbReference>
<evidence type="ECO:0000256" key="8">
    <source>
        <dbReference type="PIRSR" id="PIRSR602401-1"/>
    </source>
</evidence>
<feature type="transmembrane region" description="Helical" evidence="10">
    <location>
        <begin position="13"/>
        <end position="38"/>
    </location>
</feature>
<comment type="cofactor">
    <cofactor evidence="1 8">
        <name>heme</name>
        <dbReference type="ChEBI" id="CHEBI:30413"/>
    </cofactor>
</comment>
<dbReference type="GO" id="GO:0005506">
    <property type="term" value="F:iron ion binding"/>
    <property type="evidence" value="ECO:0007669"/>
    <property type="project" value="InterPro"/>
</dbReference>
<keyword evidence="4 8" id="KW-0479">Metal-binding</keyword>
<organism evidence="11 12">
    <name type="scientific">Linum tenue</name>
    <dbReference type="NCBI Taxonomy" id="586396"/>
    <lineage>
        <taxon>Eukaryota</taxon>
        <taxon>Viridiplantae</taxon>
        <taxon>Streptophyta</taxon>
        <taxon>Embryophyta</taxon>
        <taxon>Tracheophyta</taxon>
        <taxon>Spermatophyta</taxon>
        <taxon>Magnoliopsida</taxon>
        <taxon>eudicotyledons</taxon>
        <taxon>Gunneridae</taxon>
        <taxon>Pentapetalae</taxon>
        <taxon>rosids</taxon>
        <taxon>fabids</taxon>
        <taxon>Malpighiales</taxon>
        <taxon>Linaceae</taxon>
        <taxon>Linum</taxon>
    </lineage>
</organism>
<dbReference type="CDD" id="cd11072">
    <property type="entry name" value="CYP71-like"/>
    <property type="match status" value="1"/>
</dbReference>
<dbReference type="PANTHER" id="PTHR47955">
    <property type="entry name" value="CYTOCHROME P450 FAMILY 71 PROTEIN"/>
    <property type="match status" value="1"/>
</dbReference>
<keyword evidence="3 8" id="KW-0349">Heme</keyword>
<evidence type="ECO:0000256" key="2">
    <source>
        <dbReference type="ARBA" id="ARBA00010617"/>
    </source>
</evidence>
<evidence type="ECO:0000256" key="7">
    <source>
        <dbReference type="ARBA" id="ARBA00023033"/>
    </source>
</evidence>
<dbReference type="PROSITE" id="PS00086">
    <property type="entry name" value="CYTOCHROME_P450"/>
    <property type="match status" value="1"/>
</dbReference>
<dbReference type="SUPFAM" id="SSF48264">
    <property type="entry name" value="Cytochrome P450"/>
    <property type="match status" value="1"/>
</dbReference>
<evidence type="ECO:0000313" key="12">
    <source>
        <dbReference type="Proteomes" id="UP001154282"/>
    </source>
</evidence>
<keyword evidence="5 9" id="KW-0560">Oxidoreductase</keyword>
<feature type="binding site" description="axial binding residue" evidence="8">
    <location>
        <position position="472"/>
    </location>
    <ligand>
        <name>heme</name>
        <dbReference type="ChEBI" id="CHEBI:30413"/>
    </ligand>
    <ligandPart>
        <name>Fe</name>
        <dbReference type="ChEBI" id="CHEBI:18248"/>
    </ligandPart>
</feature>
<proteinExistence type="inferred from homology"/>
<evidence type="ECO:0000256" key="9">
    <source>
        <dbReference type="RuleBase" id="RU000461"/>
    </source>
</evidence>
<keyword evidence="7 9" id="KW-0503">Monooxygenase</keyword>
<dbReference type="PANTHER" id="PTHR47955:SF8">
    <property type="entry name" value="CYTOCHROME P450 71D11-LIKE"/>
    <property type="match status" value="1"/>
</dbReference>
<evidence type="ECO:0000256" key="1">
    <source>
        <dbReference type="ARBA" id="ARBA00001971"/>
    </source>
</evidence>
<evidence type="ECO:0000256" key="6">
    <source>
        <dbReference type="ARBA" id="ARBA00023004"/>
    </source>
</evidence>
<keyword evidence="10" id="KW-0812">Transmembrane</keyword>
<dbReference type="AlphaFoldDB" id="A0AAV0M388"/>
<dbReference type="FunFam" id="1.10.630.10:FF:000043">
    <property type="entry name" value="Cytochrome P450 99A2"/>
    <property type="match status" value="1"/>
</dbReference>
<keyword evidence="12" id="KW-1185">Reference proteome</keyword>
<keyword evidence="10" id="KW-1133">Transmembrane helix</keyword>
<dbReference type="PRINTS" id="PR00463">
    <property type="entry name" value="EP450I"/>
</dbReference>
<dbReference type="Gene3D" id="1.10.630.10">
    <property type="entry name" value="Cytochrome P450"/>
    <property type="match status" value="1"/>
</dbReference>
<name>A0AAV0M388_9ROSI</name>
<dbReference type="Proteomes" id="UP001154282">
    <property type="component" value="Unassembled WGS sequence"/>
</dbReference>
<comment type="similarity">
    <text evidence="2 9">Belongs to the cytochrome P450 family.</text>
</comment>
<evidence type="ECO:0000256" key="5">
    <source>
        <dbReference type="ARBA" id="ARBA00023002"/>
    </source>
</evidence>
<comment type="caution">
    <text evidence="11">The sequence shown here is derived from an EMBL/GenBank/DDBJ whole genome shotgun (WGS) entry which is preliminary data.</text>
</comment>
<protein>
    <recommendedName>
        <fullName evidence="13">Cytochrome P450</fullName>
    </recommendedName>
</protein>
<gene>
    <name evidence="11" type="ORF">LITE_LOCUS26625</name>
</gene>
<evidence type="ECO:0000256" key="4">
    <source>
        <dbReference type="ARBA" id="ARBA00022723"/>
    </source>
</evidence>
<keyword evidence="6 8" id="KW-0408">Iron</keyword>
<dbReference type="InterPro" id="IPR002401">
    <property type="entry name" value="Cyt_P450_E_grp-I"/>
</dbReference>
<dbReference type="EMBL" id="CAMGYJ010000007">
    <property type="protein sequence ID" value="CAI0440761.1"/>
    <property type="molecule type" value="Genomic_DNA"/>
</dbReference>
<dbReference type="GO" id="GO:0016705">
    <property type="term" value="F:oxidoreductase activity, acting on paired donors, with incorporation or reduction of molecular oxygen"/>
    <property type="evidence" value="ECO:0007669"/>
    <property type="project" value="InterPro"/>
</dbReference>
<dbReference type="InterPro" id="IPR001128">
    <property type="entry name" value="Cyt_P450"/>
</dbReference>
<sequence>MDNTLLEVGAQQLAPWLTISFAIFIATSVFLVSIWTCVVKRPPSSPPAARLPPGPWALPLVGNLHQMALGSSLPHRRLRDLARQYGPVMRLRFGEVPIVVVSSAEWAQLFLQAHDASFAARPLLPAASIVFYGGRDIAFAAYGEYWRKMRKVCDVGLLGTGRVKSLHPVMEQEVCKWIHASISISRTAAGEPINLSRSLFDLGCSINSRLVLGMSSLGQEEVGVFFSLASQLMKAMGGFDLVDLFPSSELLRRITGAHGELKKLHAALDAILETVINDHVTKRSAAKNIDDEEEDLVDFLLNLKENNEHRQLPITNSDIKAVILDLLMAGTSPWIAVVEWAMSELMKNPRMMEKAQKEVRHRFDGQGEIVVVVDEACINELQYLQLVLTETLRFHSPGPLNLPRENQETVVINGYQIPAKTKVIFNSWAMGRDPDHWTNPECFDPERFLHTSTDYKGHHFDLIPFGAGRRICPGMHFGTTIVKLVLANLLYHFDWELPNQMKPRDLDMSERLGLDLRRKNDLVLVPIPYHHGSIEVA</sequence>
<evidence type="ECO:0000313" key="11">
    <source>
        <dbReference type="EMBL" id="CAI0440761.1"/>
    </source>
</evidence>
<reference evidence="11" key="1">
    <citation type="submission" date="2022-08" db="EMBL/GenBank/DDBJ databases">
        <authorList>
            <person name="Gutierrez-Valencia J."/>
        </authorList>
    </citation>
    <scope>NUCLEOTIDE SEQUENCE</scope>
</reference>
<evidence type="ECO:0008006" key="13">
    <source>
        <dbReference type="Google" id="ProtNLM"/>
    </source>
</evidence>
<keyword evidence="10" id="KW-0472">Membrane</keyword>
<accession>A0AAV0M388</accession>
<evidence type="ECO:0000256" key="10">
    <source>
        <dbReference type="SAM" id="Phobius"/>
    </source>
</evidence>
<dbReference type="Pfam" id="PF00067">
    <property type="entry name" value="p450"/>
    <property type="match status" value="1"/>
</dbReference>
<evidence type="ECO:0000256" key="3">
    <source>
        <dbReference type="ARBA" id="ARBA00022617"/>
    </source>
</evidence>
<dbReference type="GO" id="GO:0020037">
    <property type="term" value="F:heme binding"/>
    <property type="evidence" value="ECO:0007669"/>
    <property type="project" value="InterPro"/>
</dbReference>
<dbReference type="GO" id="GO:0004497">
    <property type="term" value="F:monooxygenase activity"/>
    <property type="evidence" value="ECO:0007669"/>
    <property type="project" value="UniProtKB-KW"/>
</dbReference>
<dbReference type="InterPro" id="IPR036396">
    <property type="entry name" value="Cyt_P450_sf"/>
</dbReference>